<reference evidence="9 10" key="1">
    <citation type="submission" date="2024-01" db="EMBL/GenBank/DDBJ databases">
        <title>Complete genome of Cladobotryum mycophilum ATHUM6906.</title>
        <authorList>
            <person name="Christinaki A.C."/>
            <person name="Myridakis A.I."/>
            <person name="Kouvelis V.N."/>
        </authorList>
    </citation>
    <scope>NUCLEOTIDE SEQUENCE [LARGE SCALE GENOMIC DNA]</scope>
    <source>
        <strain evidence="9 10">ATHUM6906</strain>
    </source>
</reference>
<dbReference type="Gene3D" id="3.90.550.50">
    <property type="match status" value="1"/>
</dbReference>
<comment type="similarity">
    <text evidence="2">Belongs to the glycosyltransferase 31 family. Beta3-Gal-T subfamily.</text>
</comment>
<evidence type="ECO:0000313" key="9">
    <source>
        <dbReference type="EMBL" id="KAK5987108.1"/>
    </source>
</evidence>
<organism evidence="9 10">
    <name type="scientific">Cladobotryum mycophilum</name>
    <dbReference type="NCBI Taxonomy" id="491253"/>
    <lineage>
        <taxon>Eukaryota</taxon>
        <taxon>Fungi</taxon>
        <taxon>Dikarya</taxon>
        <taxon>Ascomycota</taxon>
        <taxon>Pezizomycotina</taxon>
        <taxon>Sordariomycetes</taxon>
        <taxon>Hypocreomycetidae</taxon>
        <taxon>Hypocreales</taxon>
        <taxon>Hypocreaceae</taxon>
        <taxon>Cladobotryum</taxon>
    </lineage>
</organism>
<keyword evidence="10" id="KW-1185">Reference proteome</keyword>
<evidence type="ECO:0000313" key="10">
    <source>
        <dbReference type="Proteomes" id="UP001338125"/>
    </source>
</evidence>
<evidence type="ECO:0000256" key="3">
    <source>
        <dbReference type="ARBA" id="ARBA00022692"/>
    </source>
</evidence>
<evidence type="ECO:0008006" key="11">
    <source>
        <dbReference type="Google" id="ProtNLM"/>
    </source>
</evidence>
<evidence type="ECO:0000256" key="8">
    <source>
        <dbReference type="SAM" id="Phobius"/>
    </source>
</evidence>
<keyword evidence="3 8" id="KW-0812">Transmembrane</keyword>
<name>A0ABR0S4M6_9HYPO</name>
<keyword evidence="6 8" id="KW-0472">Membrane</keyword>
<keyword evidence="4" id="KW-0735">Signal-anchor</keyword>
<comment type="subcellular location">
    <subcellularLocation>
        <location evidence="1">Membrane</location>
        <topology evidence="1">Single-pass type II membrane protein</topology>
    </subcellularLocation>
</comment>
<dbReference type="PANTHER" id="PTHR23033:SF40">
    <property type="entry name" value="APPLE DOMAIN-CONTAINING PROTEIN"/>
    <property type="match status" value="1"/>
</dbReference>
<evidence type="ECO:0000256" key="7">
    <source>
        <dbReference type="SAM" id="MobiDB-lite"/>
    </source>
</evidence>
<feature type="transmembrane region" description="Helical" evidence="8">
    <location>
        <begin position="21"/>
        <end position="39"/>
    </location>
</feature>
<dbReference type="Proteomes" id="UP001338125">
    <property type="component" value="Unassembled WGS sequence"/>
</dbReference>
<accession>A0ABR0S4M6</accession>
<dbReference type="PANTHER" id="PTHR23033">
    <property type="entry name" value="BETA1,3-GALACTOSYLTRANSFERASE"/>
    <property type="match status" value="1"/>
</dbReference>
<keyword evidence="5 8" id="KW-1133">Transmembrane helix</keyword>
<protein>
    <recommendedName>
        <fullName evidence="11">Glycosyltransferase family 31 protein</fullName>
    </recommendedName>
</protein>
<dbReference type="InterPro" id="IPR026050">
    <property type="entry name" value="C1GALT1/C1GALT1_chp1"/>
</dbReference>
<evidence type="ECO:0000256" key="2">
    <source>
        <dbReference type="ARBA" id="ARBA00006462"/>
    </source>
</evidence>
<comment type="caution">
    <text evidence="9">The sequence shown here is derived from an EMBL/GenBank/DDBJ whole genome shotgun (WGS) entry which is preliminary data.</text>
</comment>
<evidence type="ECO:0000256" key="4">
    <source>
        <dbReference type="ARBA" id="ARBA00022968"/>
    </source>
</evidence>
<evidence type="ECO:0000256" key="1">
    <source>
        <dbReference type="ARBA" id="ARBA00004606"/>
    </source>
</evidence>
<dbReference type="EMBL" id="JAVFKD010000016">
    <property type="protein sequence ID" value="KAK5987108.1"/>
    <property type="molecule type" value="Genomic_DNA"/>
</dbReference>
<gene>
    <name evidence="9" type="ORF">PT974_11226</name>
</gene>
<evidence type="ECO:0000256" key="6">
    <source>
        <dbReference type="ARBA" id="ARBA00023136"/>
    </source>
</evidence>
<sequence>MGVETRQWPSWRSCALMPSRSWRSVLAIGFVLMLLLPLYQLRDRRQFLTHYINKGVYNNTLYHGNASAVHPDFNFGSPCEGFPNMDSIMLVMKTGATEAFEKVPTQLLTSLQCIDDFLLFSDLEQQIGKYHIYNVLDRVDESIKEKYEEFKLYEAQLTCPVSQKDCTKDMKGGWELDKFKFLNMVVRTWEMRPGMQWYVFAEADTYVVWKNLVHWLRNRANAKEDPYVGSVAMLGGLPFAHGGSGYVVSGALMKKMVEDIPDLGAKYDAQAGNECCGDVMFAKAAKEVGIKVKQLHPMFNGEKPNTLPYGPGHWCEPLLTMHHMNSEEVSAVWQYEQTRTRKEFMQIRELYQAFFGPKLVSYRKDWDNLSDDTCYISPEDGVQEKAKDDVRKRQKKEEDKNVVERSAHNSAAACAKVCEADGLDVPEDEFESIETETGRSQLIRSLYQTKIKHDEGFKKKRSCFQWRFQKGVCCTAKSFKLGTPKHEKNDADKWTSGWFVHGINDWIESQGECPVDWKTPH</sequence>
<feature type="region of interest" description="Disordered" evidence="7">
    <location>
        <begin position="385"/>
        <end position="404"/>
    </location>
</feature>
<proteinExistence type="inferred from homology"/>
<evidence type="ECO:0000256" key="5">
    <source>
        <dbReference type="ARBA" id="ARBA00022989"/>
    </source>
</evidence>